<proteinExistence type="inferred from homology"/>
<name>A0A8J4PR94_9MYCE</name>
<dbReference type="InterPro" id="IPR045851">
    <property type="entry name" value="AMP-bd_C_sf"/>
</dbReference>
<evidence type="ECO:0000313" key="5">
    <source>
        <dbReference type="EMBL" id="KAF2071571.1"/>
    </source>
</evidence>
<dbReference type="GO" id="GO:0050218">
    <property type="term" value="F:propionate-CoA ligase activity"/>
    <property type="evidence" value="ECO:0007669"/>
    <property type="project" value="TreeGrafter"/>
</dbReference>
<evidence type="ECO:0000256" key="1">
    <source>
        <dbReference type="ARBA" id="ARBA00006432"/>
    </source>
</evidence>
<sequence>MIENEQQQYSSEPFNYDHDYKQLVDTPLEFWNEIANKFVYWDTPFVNVMGGTIEYPLWFEGGALNACYNILDKQALNPDIKNRTALIHTCPYKGIEEKLTYSELYDRVCEFSTALRSIGIKKGDRVLIYMPNINQTIISTLTCFRLGAICNIVYGGYPSHQLAMRIDSFKPNLLLSSDFGIYGTETISYYGLINNAIELSNHKVDNIIIYSRKDLVFNHTDSIPEGSLDWYELINKSTNQFTSINREYTPVESTHPLNISYTSGTSSQPKGIVKSTAGTLVAIMYYLCNNIALNKVPGVYFSKTDFGWETGQIGMVYTPFLNGLTSIIYEGSSVEPKKGLWSVVEKYKVNYLMICADLELLMKYDDSHLFNLSSLRALMTGGRKVLESTSIFYKKITGLHLIEVYGSTEAMSIIGNSTRTGVTQLGVTGFPMPGFSLVIVDENSQPVGNGEAGELVIKLPVGPGVATTIDNNHQQYIKSYLAKHKGYFATGDLAIKRDDGYINVLSRLDDIVVVNGIKISMEPVEEAISSHEAIAESIAIVIEQPNQKDYTIGLVVLKSIFLNKDKNNIISQIGQLVEKKVGGLPNFKTTLFIERIPKNRNGKTLKKMIANIFNGKSFEIPSTIQEEGQDIIQEIQQIYKDYCMQ</sequence>
<dbReference type="AlphaFoldDB" id="A0A8J4PR94"/>
<evidence type="ECO:0000259" key="4">
    <source>
        <dbReference type="Pfam" id="PF16177"/>
    </source>
</evidence>
<evidence type="ECO:0000259" key="3">
    <source>
        <dbReference type="Pfam" id="PF13193"/>
    </source>
</evidence>
<feature type="domain" description="Acetyl-coenzyme A synthetase N-terminal" evidence="4">
    <location>
        <begin position="16"/>
        <end position="69"/>
    </location>
</feature>
<dbReference type="Gene3D" id="3.40.50.12780">
    <property type="entry name" value="N-terminal domain of ligase-like"/>
    <property type="match status" value="1"/>
</dbReference>
<dbReference type="InterPro" id="IPR000873">
    <property type="entry name" value="AMP-dep_synth/lig_dom"/>
</dbReference>
<reference evidence="5" key="1">
    <citation type="submission" date="2020-01" db="EMBL/GenBank/DDBJ databases">
        <title>Development of genomics and gene disruption for Polysphondylium violaceum indicates a role for the polyketide synthase stlB in stalk morphogenesis.</title>
        <authorList>
            <person name="Narita B."/>
            <person name="Kawabe Y."/>
            <person name="Kin K."/>
            <person name="Saito T."/>
            <person name="Gibbs R."/>
            <person name="Kuspa A."/>
            <person name="Muzny D."/>
            <person name="Queller D."/>
            <person name="Richards S."/>
            <person name="Strassman J."/>
            <person name="Sucgang R."/>
            <person name="Worley K."/>
            <person name="Schaap P."/>
        </authorList>
    </citation>
    <scope>NUCLEOTIDE SEQUENCE</scope>
    <source>
        <strain evidence="5">QSvi11</strain>
    </source>
</reference>
<dbReference type="Proteomes" id="UP000695562">
    <property type="component" value="Unassembled WGS sequence"/>
</dbReference>
<accession>A0A8J4PR94</accession>
<dbReference type="EMBL" id="AJWJ01000361">
    <property type="protein sequence ID" value="KAF2071571.1"/>
    <property type="molecule type" value="Genomic_DNA"/>
</dbReference>
<evidence type="ECO:0000259" key="2">
    <source>
        <dbReference type="Pfam" id="PF00501"/>
    </source>
</evidence>
<dbReference type="InterPro" id="IPR020845">
    <property type="entry name" value="AMP-binding_CS"/>
</dbReference>
<dbReference type="OrthoDB" id="6614653at2759"/>
<dbReference type="InterPro" id="IPR032387">
    <property type="entry name" value="ACAS_N"/>
</dbReference>
<comment type="caution">
    <text evidence="5">The sequence shown here is derived from an EMBL/GenBank/DDBJ whole genome shotgun (WGS) entry which is preliminary data.</text>
</comment>
<gene>
    <name evidence="5" type="ORF">CYY_007104</name>
</gene>
<dbReference type="PANTHER" id="PTHR43347">
    <property type="entry name" value="ACYL-COA SYNTHETASE"/>
    <property type="match status" value="1"/>
</dbReference>
<dbReference type="Gene3D" id="3.30.300.30">
    <property type="match status" value="1"/>
</dbReference>
<dbReference type="PROSITE" id="PS00455">
    <property type="entry name" value="AMP_BINDING"/>
    <property type="match status" value="1"/>
</dbReference>
<protein>
    <submittedName>
        <fullName evidence="5">Uncharacterized protein</fullName>
    </submittedName>
</protein>
<dbReference type="PANTHER" id="PTHR43347:SF3">
    <property type="entry name" value="ACYL-COA SYNTHETASE SHORT-CHAIN FAMILY MEMBER 3, MITOCHONDRIAL"/>
    <property type="match status" value="1"/>
</dbReference>
<dbReference type="SUPFAM" id="SSF56801">
    <property type="entry name" value="Acetyl-CoA synthetase-like"/>
    <property type="match status" value="1"/>
</dbReference>
<organism evidence="5 6">
    <name type="scientific">Polysphondylium violaceum</name>
    <dbReference type="NCBI Taxonomy" id="133409"/>
    <lineage>
        <taxon>Eukaryota</taxon>
        <taxon>Amoebozoa</taxon>
        <taxon>Evosea</taxon>
        <taxon>Eumycetozoa</taxon>
        <taxon>Dictyostelia</taxon>
        <taxon>Dictyosteliales</taxon>
        <taxon>Dictyosteliaceae</taxon>
        <taxon>Polysphondylium</taxon>
    </lineage>
</organism>
<dbReference type="InterPro" id="IPR042099">
    <property type="entry name" value="ANL_N_sf"/>
</dbReference>
<comment type="similarity">
    <text evidence="1">Belongs to the ATP-dependent AMP-binding enzyme family.</text>
</comment>
<dbReference type="Pfam" id="PF00501">
    <property type="entry name" value="AMP-binding"/>
    <property type="match status" value="1"/>
</dbReference>
<dbReference type="Pfam" id="PF13193">
    <property type="entry name" value="AMP-binding_C"/>
    <property type="match status" value="1"/>
</dbReference>
<feature type="domain" description="AMP-dependent synthetase/ligase" evidence="2">
    <location>
        <begin position="82"/>
        <end position="462"/>
    </location>
</feature>
<dbReference type="InterPro" id="IPR025110">
    <property type="entry name" value="AMP-bd_C"/>
</dbReference>
<dbReference type="Pfam" id="PF16177">
    <property type="entry name" value="ACAS_N"/>
    <property type="match status" value="1"/>
</dbReference>
<evidence type="ECO:0000313" key="6">
    <source>
        <dbReference type="Proteomes" id="UP000695562"/>
    </source>
</evidence>
<keyword evidence="6" id="KW-1185">Reference proteome</keyword>
<feature type="domain" description="AMP-binding enzyme C-terminal" evidence="3">
    <location>
        <begin position="524"/>
        <end position="603"/>
    </location>
</feature>